<dbReference type="InterPro" id="IPR052016">
    <property type="entry name" value="Bact_Sigma-Reg"/>
</dbReference>
<evidence type="ECO:0000256" key="3">
    <source>
        <dbReference type="SAM" id="MobiDB-lite"/>
    </source>
</evidence>
<feature type="region of interest" description="Disordered" evidence="3">
    <location>
        <begin position="229"/>
        <end position="261"/>
    </location>
</feature>
<evidence type="ECO:0000259" key="4">
    <source>
        <dbReference type="PROSITE" id="PS50110"/>
    </source>
</evidence>
<dbReference type="PANTHER" id="PTHR43156">
    <property type="entry name" value="STAGE II SPORULATION PROTEIN E-RELATED"/>
    <property type="match status" value="1"/>
</dbReference>
<dbReference type="InterPro" id="IPR036457">
    <property type="entry name" value="PPM-type-like_dom_sf"/>
</dbReference>
<dbReference type="RefSeq" id="WP_196609250.1">
    <property type="nucleotide sequence ID" value="NZ_VRYY01000252.1"/>
</dbReference>
<dbReference type="Proteomes" id="UP001194469">
    <property type="component" value="Unassembled WGS sequence"/>
</dbReference>
<feature type="region of interest" description="Disordered" evidence="3">
    <location>
        <begin position="469"/>
        <end position="489"/>
    </location>
</feature>
<dbReference type="EMBL" id="VRYY01000252">
    <property type="protein sequence ID" value="MBG3877262.1"/>
    <property type="molecule type" value="Genomic_DNA"/>
</dbReference>
<proteinExistence type="predicted"/>
<feature type="modified residue" description="4-aspartylphosphate" evidence="2">
    <location>
        <position position="26"/>
    </location>
</feature>
<evidence type="ECO:0000313" key="5">
    <source>
        <dbReference type="EMBL" id="MBG3877262.1"/>
    </source>
</evidence>
<dbReference type="InterPro" id="IPR001789">
    <property type="entry name" value="Sig_transdc_resp-reg_receiver"/>
</dbReference>
<feature type="non-terminal residue" evidence="5">
    <location>
        <position position="1"/>
    </location>
</feature>
<feature type="domain" description="Response regulatory" evidence="4">
    <location>
        <begin position="1"/>
        <end position="158"/>
    </location>
</feature>
<evidence type="ECO:0000256" key="2">
    <source>
        <dbReference type="PROSITE-ProRule" id="PRU00169"/>
    </source>
</evidence>
<dbReference type="PANTHER" id="PTHR43156:SF2">
    <property type="entry name" value="STAGE II SPORULATION PROTEIN E"/>
    <property type="match status" value="1"/>
</dbReference>
<feature type="compositionally biased region" description="Pro residues" evidence="3">
    <location>
        <begin position="64"/>
        <end position="80"/>
    </location>
</feature>
<dbReference type="Pfam" id="PF07228">
    <property type="entry name" value="SpoIIE"/>
    <property type="match status" value="1"/>
</dbReference>
<sequence length="489" mass="52040">TVLRAATLAEALAMHAARRPHVVIIDAGLPDPAQTYPAQTYPAQTYPAQTYPARPDAAHTPPRLAAPPPPPYDPAPPPSAPASASASAHDAHTDGHRPALDLVRAIRAVRGDEDVFLIVLTEPDDHGLRADALAMGANDALRLPLEPLELDARVSVGARQARMARRLRAYSDRLTREMARVAELQMRLLPSSSPYLPGLHVESLYRPSGDASGDYFDYFLLPPRVPADAAPSAPPAQAASPALPGQPDPPTHPLVPVRPARSDADDPVLRVVIADVSGHGARAAFLMSIVRTLVRAQNDGAAARHADGMPPLPLTETVRRINRHLVDIIGGEPDFVTLFAGDIDFAAGTLEYVNAGHCPALLRDGGGQVTRLPSNAPLLGFFNADFAAEVRAFPSGCQLLLFTDGLHDWAVPGGAHLGPERFLELTEPCLRAGSEVLTAMESALRHAAGGMPPFRDDVTALWIRRDAPLAGQPVRPNEQARPDEPVGAD</sequence>
<feature type="compositionally biased region" description="Basic and acidic residues" evidence="3">
    <location>
        <begin position="478"/>
        <end position="489"/>
    </location>
</feature>
<dbReference type="Gene3D" id="3.60.40.10">
    <property type="entry name" value="PPM-type phosphatase domain"/>
    <property type="match status" value="1"/>
</dbReference>
<keyword evidence="2" id="KW-0597">Phosphoprotein</keyword>
<dbReference type="Gene3D" id="3.40.50.2300">
    <property type="match status" value="1"/>
</dbReference>
<keyword evidence="1" id="KW-0378">Hydrolase</keyword>
<dbReference type="InterPro" id="IPR011006">
    <property type="entry name" value="CheY-like_superfamily"/>
</dbReference>
<keyword evidence="6" id="KW-1185">Reference proteome</keyword>
<reference evidence="5 6" key="1">
    <citation type="submission" date="2019-08" db="EMBL/GenBank/DDBJ databases">
        <authorList>
            <person name="Luo N."/>
        </authorList>
    </citation>
    <scope>NUCLEOTIDE SEQUENCE [LARGE SCALE GENOMIC DNA]</scope>
    <source>
        <strain evidence="5 6">NCIMB 9442</strain>
    </source>
</reference>
<dbReference type="PROSITE" id="PS50110">
    <property type="entry name" value="RESPONSE_REGULATORY"/>
    <property type="match status" value="1"/>
</dbReference>
<accession>A0ABS0J486</accession>
<feature type="region of interest" description="Disordered" evidence="3">
    <location>
        <begin position="48"/>
        <end position="95"/>
    </location>
</feature>
<name>A0ABS0J486_9BACT</name>
<dbReference type="InterPro" id="IPR001932">
    <property type="entry name" value="PPM-type_phosphatase-like_dom"/>
</dbReference>
<evidence type="ECO:0000313" key="6">
    <source>
        <dbReference type="Proteomes" id="UP001194469"/>
    </source>
</evidence>
<organism evidence="5 6">
    <name type="scientific">Nitratidesulfovibrio oxamicus</name>
    <dbReference type="NCBI Taxonomy" id="32016"/>
    <lineage>
        <taxon>Bacteria</taxon>
        <taxon>Pseudomonadati</taxon>
        <taxon>Thermodesulfobacteriota</taxon>
        <taxon>Desulfovibrionia</taxon>
        <taxon>Desulfovibrionales</taxon>
        <taxon>Desulfovibrionaceae</taxon>
        <taxon>Nitratidesulfovibrio</taxon>
    </lineage>
</organism>
<dbReference type="SMART" id="SM00331">
    <property type="entry name" value="PP2C_SIG"/>
    <property type="match status" value="1"/>
</dbReference>
<protein>
    <submittedName>
        <fullName evidence="5">Serine/threonine-protein phosphatase</fullName>
    </submittedName>
</protein>
<evidence type="ECO:0000256" key="1">
    <source>
        <dbReference type="ARBA" id="ARBA00022801"/>
    </source>
</evidence>
<gene>
    <name evidence="5" type="ORF">FVW20_09595</name>
</gene>
<comment type="caution">
    <text evidence="5">The sequence shown here is derived from an EMBL/GenBank/DDBJ whole genome shotgun (WGS) entry which is preliminary data.</text>
</comment>
<feature type="compositionally biased region" description="Pro residues" evidence="3">
    <location>
        <begin position="244"/>
        <end position="253"/>
    </location>
</feature>
<dbReference type="SUPFAM" id="SSF52172">
    <property type="entry name" value="CheY-like"/>
    <property type="match status" value="1"/>
</dbReference>
<feature type="compositionally biased region" description="Low complexity" evidence="3">
    <location>
        <begin position="229"/>
        <end position="243"/>
    </location>
</feature>
<dbReference type="SUPFAM" id="SSF81606">
    <property type="entry name" value="PP2C-like"/>
    <property type="match status" value="1"/>
</dbReference>